<protein>
    <recommendedName>
        <fullName evidence="3">Reverse transcriptase (RNA-dependent DNA polymerase)</fullName>
    </recommendedName>
</protein>
<evidence type="ECO:0000313" key="2">
    <source>
        <dbReference type="Proteomes" id="UP000199514"/>
    </source>
</evidence>
<organism evidence="1 2">
    <name type="scientific">Flexibacter flexilis DSM 6793</name>
    <dbReference type="NCBI Taxonomy" id="927664"/>
    <lineage>
        <taxon>Bacteria</taxon>
        <taxon>Pseudomonadati</taxon>
        <taxon>Bacteroidota</taxon>
        <taxon>Cytophagia</taxon>
        <taxon>Cytophagales</taxon>
        <taxon>Flexibacteraceae</taxon>
        <taxon>Flexibacter</taxon>
    </lineage>
</organism>
<dbReference type="EMBL" id="FOLE01000005">
    <property type="protein sequence ID" value="SFC42281.1"/>
    <property type="molecule type" value="Genomic_DNA"/>
</dbReference>
<evidence type="ECO:0000313" key="1">
    <source>
        <dbReference type="EMBL" id="SFC42281.1"/>
    </source>
</evidence>
<accession>A0A1I1J2E6</accession>
<name>A0A1I1J2E6_9BACT</name>
<gene>
    <name evidence="1" type="ORF">SAMN05421780_105166</name>
</gene>
<keyword evidence="2" id="KW-1185">Reference proteome</keyword>
<dbReference type="RefSeq" id="WP_091511802.1">
    <property type="nucleotide sequence ID" value="NZ_FOLE01000005.1"/>
</dbReference>
<sequence length="509" mass="61859">MPANINYLYNFKNPIRYFIQIDNLQYPRNIENMPIDYLAWSEPFKFRIKKTNDSKRTLKIPNILNFNAAYYKFKNYPHFDNIQESDDKHKRLSADLEIGEFKTGEFERQLALDFNNLSTFDTLLKVDIKEYYGRIYTHKLDFAHSDDERFLSNLNIGATNGLLMGNYLSLYFAEKYLSKISKEIEKNIEEKGINCKFSYFSDDFYFFCNKRDHKDIISLYEKILDNYELERNDLKVEIWTYETFNSYNIIERYWRKIVSYCNEKIKAESSKNKLVFINQIIYRIANIQDDKMKKTFINNFFKNIYFVQLDLSKFMVTDYNNHQLLYLYKLSPEALLYSISKFRQMNKFDYNKFKLFFEIRYEESLKDLYHDEQLYYYFAIKIYGFDDLLQPMKELVIKSENQVLISYYLKENLFSEEDLSFLQSFKDEKFWFQNYHLIIFKNDLRNNLTESITKYLVPKSCKKEKQKENYINFYKDNIVSNNTLIRDINNVDTTIKSYLEKKINKEADE</sequence>
<dbReference type="STRING" id="927664.SAMN05421780_105166"/>
<reference evidence="1 2" key="1">
    <citation type="submission" date="2016-10" db="EMBL/GenBank/DDBJ databases">
        <authorList>
            <person name="de Groot N.N."/>
        </authorList>
    </citation>
    <scope>NUCLEOTIDE SEQUENCE [LARGE SCALE GENOMIC DNA]</scope>
    <source>
        <strain evidence="1 2">DSM 6793</strain>
    </source>
</reference>
<dbReference type="AlphaFoldDB" id="A0A1I1J2E6"/>
<proteinExistence type="predicted"/>
<dbReference type="Proteomes" id="UP000199514">
    <property type="component" value="Unassembled WGS sequence"/>
</dbReference>
<evidence type="ECO:0008006" key="3">
    <source>
        <dbReference type="Google" id="ProtNLM"/>
    </source>
</evidence>